<dbReference type="GO" id="GO:0007026">
    <property type="term" value="P:negative regulation of microtubule depolymerization"/>
    <property type="evidence" value="ECO:0007669"/>
    <property type="project" value="TreeGrafter"/>
</dbReference>
<proteinExistence type="inferred from homology"/>
<dbReference type="Pfam" id="PF05956">
    <property type="entry name" value="APC_basic"/>
    <property type="match status" value="1"/>
</dbReference>
<feature type="compositionally biased region" description="Basic and acidic residues" evidence="5">
    <location>
        <begin position="1576"/>
        <end position="1589"/>
    </location>
</feature>
<dbReference type="InterPro" id="IPR016024">
    <property type="entry name" value="ARM-type_fold"/>
</dbReference>
<feature type="region of interest" description="Disordered" evidence="5">
    <location>
        <begin position="69"/>
        <end position="90"/>
    </location>
</feature>
<dbReference type="Proteomes" id="UP000694559">
    <property type="component" value="Unplaced"/>
</dbReference>
<dbReference type="GO" id="GO:0008013">
    <property type="term" value="F:beta-catenin binding"/>
    <property type="evidence" value="ECO:0007669"/>
    <property type="project" value="Ensembl"/>
</dbReference>
<dbReference type="GO" id="GO:0000226">
    <property type="term" value="P:microtubule cytoskeleton organization"/>
    <property type="evidence" value="ECO:0007669"/>
    <property type="project" value="Ensembl"/>
</dbReference>
<dbReference type="SUPFAM" id="SSF48371">
    <property type="entry name" value="ARM repeat"/>
    <property type="match status" value="1"/>
</dbReference>
<keyword evidence="4" id="KW-0175">Coiled coil</keyword>
<dbReference type="GO" id="GO:0016055">
    <property type="term" value="P:Wnt signaling pathway"/>
    <property type="evidence" value="ECO:0007669"/>
    <property type="project" value="UniProtKB-KW"/>
</dbReference>
<dbReference type="GO" id="GO:0090090">
    <property type="term" value="P:negative regulation of canonical Wnt signaling pathway"/>
    <property type="evidence" value="ECO:0007669"/>
    <property type="project" value="Ensembl"/>
</dbReference>
<feature type="compositionally biased region" description="Pro residues" evidence="5">
    <location>
        <begin position="1845"/>
        <end position="1857"/>
    </location>
</feature>
<dbReference type="OMA" id="AGKDCRM"/>
<feature type="domain" description="Adenomatous polyposis coli protein basic" evidence="6">
    <location>
        <begin position="1719"/>
        <end position="1860"/>
    </location>
</feature>
<dbReference type="GO" id="GO:0045295">
    <property type="term" value="F:gamma-catenin binding"/>
    <property type="evidence" value="ECO:0007669"/>
    <property type="project" value="TreeGrafter"/>
</dbReference>
<organism evidence="7 8">
    <name type="scientific">Naja naja</name>
    <name type="common">Indian cobra</name>
    <dbReference type="NCBI Taxonomy" id="35670"/>
    <lineage>
        <taxon>Eukaryota</taxon>
        <taxon>Metazoa</taxon>
        <taxon>Chordata</taxon>
        <taxon>Craniata</taxon>
        <taxon>Vertebrata</taxon>
        <taxon>Euteleostomi</taxon>
        <taxon>Lepidosauria</taxon>
        <taxon>Squamata</taxon>
        <taxon>Bifurcata</taxon>
        <taxon>Unidentata</taxon>
        <taxon>Episquamata</taxon>
        <taxon>Toxicofera</taxon>
        <taxon>Serpentes</taxon>
        <taxon>Colubroidea</taxon>
        <taxon>Elapidae</taxon>
        <taxon>Elapinae</taxon>
        <taxon>Naja</taxon>
    </lineage>
</organism>
<dbReference type="GeneTree" id="ENSGT00530000063749"/>
<feature type="region of interest" description="Disordered" evidence="5">
    <location>
        <begin position="1559"/>
        <end position="1589"/>
    </location>
</feature>
<evidence type="ECO:0000256" key="5">
    <source>
        <dbReference type="SAM" id="MobiDB-lite"/>
    </source>
</evidence>
<feature type="compositionally biased region" description="Polar residues" evidence="5">
    <location>
        <begin position="1812"/>
        <end position="1843"/>
    </location>
</feature>
<dbReference type="Pfam" id="PF00514">
    <property type="entry name" value="Arm"/>
    <property type="match status" value="1"/>
</dbReference>
<feature type="region of interest" description="Disordered" evidence="5">
    <location>
        <begin position="1366"/>
        <end position="1462"/>
    </location>
</feature>
<evidence type="ECO:0000259" key="6">
    <source>
        <dbReference type="Pfam" id="PF05956"/>
    </source>
</evidence>
<dbReference type="FunFam" id="1.25.10.10:FF:000035">
    <property type="entry name" value="adenomatous polyposis coli protein 2"/>
    <property type="match status" value="1"/>
</dbReference>
<feature type="compositionally biased region" description="Basic and acidic residues" evidence="5">
    <location>
        <begin position="1439"/>
        <end position="1456"/>
    </location>
</feature>
<dbReference type="InterPro" id="IPR000225">
    <property type="entry name" value="Armadillo"/>
</dbReference>
<dbReference type="SMART" id="SM00185">
    <property type="entry name" value="ARM"/>
    <property type="match status" value="7"/>
</dbReference>
<dbReference type="GO" id="GO:0045171">
    <property type="term" value="C:intercellular bridge"/>
    <property type="evidence" value="ECO:0007669"/>
    <property type="project" value="Ensembl"/>
</dbReference>
<sequence>KEEKEKLWYYTQLQSLSKRLDELPHVETFSMQMDLIRQQLEFEAQHIRTLMEERFGTTDEMVQRAQVRMGRRKGGGGGRSRTSCTEQKQRTSKVKEITVLSVNKKGFLSPDPQVEVVFWLLSMLATRDKEDMSRTLLAMSSSQESCLAMRKSGCLPLLIQILHDSDREPSAPDSPGATGKDCRMRANAALHNIIFSQPDEGQAKKEMRVLHVLEQIRSYSETCWDWLRMQKEGDTDKPPTPVPIEPQICQATCAIMKLSFDEEYRRAMNELGGLQAIAELLQVDYEMHKMTNDPLNLALRRYTGMALTNLTFGDVVNKAMLCSRQRCMQAIVDQLASDSEELHQVVSSILRNLSWRADMNSKKVLREVGSVSALMQCALRASKESTLKSVLSALWNLSAHSTENKTAICMVEGALSFLVSTLTYKCQSNSLAIIESGGGILRNVSSLIATREDYRQILRDHNCLQTLLQHLKSHSLTIVSNACGTLWNLSARSPKDQELLWDLGAVSMLRNLVHSKHKMIAMGSTAALRNLLANRPLKYKDAMVVSPGSCMPSLYMRKQKALEAELDAQHLAETFDTMEKQTMKKQSVTKKPMRHMDSLAKDYASDSGCFDDDEVPNVSSSTETGNASVLSMFLNSSFLQSQTLPRTASQRRGPEPEKDQSGKSTEAKKVSPLLASQDNDVSVVAEKLANKITTTVAKIDKLVEDITTLHTSSDDSFSLSSEDHCLEWQYGLDEAHEARAQSCSPCRLSDTSGIMKREGLSRAHTLLRLKNAYTSLSNDSLNSGSTSDGYCPKEHMRPCTRTTFLDFKDELHRYQKRPSRLDLKNILMNRPEKMELPEKKPQESNVVVEKPERDKLLEKAKVTRLPPDPDVAEKESEFHTIKLSPSYQHVPLIENNATASGTMGVLGTSSYYPSLSMKTTDNLNKVPEKLTAAEPAKQRLQKYAMEDTPICFSRCSSLSSISSADNVLDGQSHSENEMDTDSSLEIIEVEEVEEAQKDNQEKKAKQEVEPLNSSSQPIAIPFPKKEKMFLRGASPSRHEDLTPSSSSENYIQETPLVMSRCSSVSSLGSFESPSIASSIQSEPCSEMISGTVSPSELPDSPGQTMPPSRSKTPLFELNSQPEKEASQFNIQWENNVKKFMDITDFKERFQMPQDLDSMVYFTVEKPNENFSCASSLSALPLHEHYVQKDVELKLIPPFPERSGLNFITHEKRDDERAIEGQRKLECLELTSDEDIEILRECINSAMPPRFRKIRTSLVSGQVLNSQSKKSMQVPVYMLVPANSHLGISKHRWATVTRPNKDYLGNEDSFTDSAEGTPVNFSSAASLSDETLQYPMKDEGDSQHCSGKRKEVTGALMGGLKREIRQLEQSSSRMGRITSSHSTPTKMASSSKHKTGSNHTSPLRATRAQSAESRRGNIPLRNLELTFLRQGSSRASSEGNRSKKKEEPRENSSHDSDGAFPSFCHTTPTEEAVYCFYENDSDDLVDQQLRAKNKMASHLRSNLIADETPPCYSLSSSLSSLSDLELYATGERMQIATVSKGRDSSASSLSYNSDNDLLQKGIGLSGPKRRRHSAKRKNAEKEQKGLKAKEWKPEGFPDEIASERGSDLDSVDWKAIQEGANSIVTWLHQATSSFGKETSSESDSILSFMSGLSASSALQLSLDRTDKIQGRKGPTGGMEKKNLPKSFQDGKNLNETRGAGSRNKTEKNIGQQKPRSNLPVVFRGRTVIYMPDAAKESPAQSTRSTPKKTGGATKQEIPEKTLNLNQPRSRSLHRPGKISEVVELMLPKRSATPPARMNRAPSSGSSRTSTPSQPNQKKLTSPSQQPNRQTPSREAGKTSGSTTPVGPAPKPSRNPPCPSNTRPRNHLSASLLCRSLLRRLFQ</sequence>
<evidence type="ECO:0000313" key="8">
    <source>
        <dbReference type="Proteomes" id="UP000694559"/>
    </source>
</evidence>
<evidence type="ECO:0000256" key="1">
    <source>
        <dbReference type="ARBA" id="ARBA00009051"/>
    </source>
</evidence>
<dbReference type="InterPro" id="IPR026831">
    <property type="entry name" value="APC_dom"/>
</dbReference>
<dbReference type="Pfam" id="PF11414">
    <property type="entry name" value="Suppressor_APC"/>
    <property type="match status" value="1"/>
</dbReference>
<feature type="compositionally biased region" description="Polar residues" evidence="5">
    <location>
        <begin position="1366"/>
        <end position="1389"/>
    </location>
</feature>
<reference evidence="7" key="2">
    <citation type="submission" date="2025-09" db="UniProtKB">
        <authorList>
            <consortium name="Ensembl"/>
        </authorList>
    </citation>
    <scope>IDENTIFICATION</scope>
</reference>
<reference evidence="7" key="1">
    <citation type="submission" date="2025-08" db="UniProtKB">
        <authorList>
            <consortium name="Ensembl"/>
        </authorList>
    </citation>
    <scope>IDENTIFICATION</scope>
</reference>
<evidence type="ECO:0000256" key="4">
    <source>
        <dbReference type="ARBA" id="ARBA00023054"/>
    </source>
</evidence>
<feature type="region of interest" description="Disordered" evidence="5">
    <location>
        <begin position="643"/>
        <end position="674"/>
    </location>
</feature>
<dbReference type="GO" id="GO:0008017">
    <property type="term" value="F:microtubule binding"/>
    <property type="evidence" value="ECO:0007669"/>
    <property type="project" value="InterPro"/>
</dbReference>
<dbReference type="GO" id="GO:0007399">
    <property type="term" value="P:nervous system development"/>
    <property type="evidence" value="ECO:0007669"/>
    <property type="project" value="TreeGrafter"/>
</dbReference>
<dbReference type="Gene3D" id="1.10.287.450">
    <property type="entry name" value="Helix hairpin bin"/>
    <property type="match status" value="1"/>
</dbReference>
<dbReference type="PANTHER" id="PTHR12607">
    <property type="entry name" value="ADENOMATOUS POLYPOSIS COLI PROTEIN FAMILY"/>
    <property type="match status" value="1"/>
</dbReference>
<evidence type="ECO:0000313" key="7">
    <source>
        <dbReference type="Ensembl" id="ENSNNAP00000003167.1"/>
    </source>
</evidence>
<feature type="compositionally biased region" description="Low complexity" evidence="5">
    <location>
        <begin position="1800"/>
        <end position="1811"/>
    </location>
</feature>
<feature type="compositionally biased region" description="Polar residues" evidence="5">
    <location>
        <begin position="1428"/>
        <end position="1438"/>
    </location>
</feature>
<comment type="similarity">
    <text evidence="1">Belongs to the adenomatous polyposis coli (APC) family.</text>
</comment>
<dbReference type="InterPro" id="IPR009234">
    <property type="entry name" value="APC_basic_dom"/>
</dbReference>
<dbReference type="GO" id="GO:0005829">
    <property type="term" value="C:cytosol"/>
    <property type="evidence" value="ECO:0007669"/>
    <property type="project" value="Ensembl"/>
</dbReference>
<dbReference type="Pfam" id="PF16629">
    <property type="entry name" value="Arm_APC_u3"/>
    <property type="match status" value="1"/>
</dbReference>
<dbReference type="GO" id="GO:0005881">
    <property type="term" value="C:cytoplasmic microtubule"/>
    <property type="evidence" value="ECO:0007669"/>
    <property type="project" value="Ensembl"/>
</dbReference>
<feature type="compositionally biased region" description="Polar residues" evidence="5">
    <location>
        <begin position="1101"/>
        <end position="1110"/>
    </location>
</feature>
<feature type="compositionally biased region" description="Polar residues" evidence="5">
    <location>
        <begin position="1396"/>
        <end position="1410"/>
    </location>
</feature>
<keyword evidence="3" id="KW-0677">Repeat</keyword>
<dbReference type="Ensembl" id="ENSNNAT00000003325.1">
    <property type="protein sequence ID" value="ENSNNAP00000003167.1"/>
    <property type="gene ID" value="ENSNNAG00000002159.1"/>
</dbReference>
<dbReference type="Pfam" id="PF05924">
    <property type="entry name" value="SAMP"/>
    <property type="match status" value="1"/>
</dbReference>
<dbReference type="Gene3D" id="1.25.10.10">
    <property type="entry name" value="Leucine-rich Repeat Variant"/>
    <property type="match status" value="1"/>
</dbReference>
<dbReference type="InterPro" id="IPR009223">
    <property type="entry name" value="APC_rpt"/>
</dbReference>
<feature type="region of interest" description="Disordered" evidence="5">
    <location>
        <begin position="1663"/>
        <end position="1866"/>
    </location>
</feature>
<evidence type="ECO:0000256" key="3">
    <source>
        <dbReference type="ARBA" id="ARBA00022737"/>
    </source>
</evidence>
<protein>
    <submittedName>
        <fullName evidence="7">APC regulator of WNT signaling pathway 2</fullName>
    </submittedName>
</protein>
<dbReference type="GO" id="GO:0007389">
    <property type="term" value="P:pattern specification process"/>
    <property type="evidence" value="ECO:0007669"/>
    <property type="project" value="TreeGrafter"/>
</dbReference>
<dbReference type="Pfam" id="PF05923">
    <property type="entry name" value="APC_r"/>
    <property type="match status" value="2"/>
</dbReference>
<keyword evidence="8" id="KW-1185">Reference proteome</keyword>
<dbReference type="Pfam" id="PF18797">
    <property type="entry name" value="APC_rep"/>
    <property type="match status" value="1"/>
</dbReference>
<dbReference type="GO" id="GO:0030877">
    <property type="term" value="C:beta-catenin destruction complex"/>
    <property type="evidence" value="ECO:0007669"/>
    <property type="project" value="TreeGrafter"/>
</dbReference>
<dbReference type="InterPro" id="IPR009224">
    <property type="entry name" value="SAMP"/>
</dbReference>
<dbReference type="GO" id="GO:0016477">
    <property type="term" value="P:cell migration"/>
    <property type="evidence" value="ECO:0007669"/>
    <property type="project" value="TreeGrafter"/>
</dbReference>
<evidence type="ECO:0000256" key="2">
    <source>
        <dbReference type="ARBA" id="ARBA00022687"/>
    </source>
</evidence>
<feature type="region of interest" description="Disordered" evidence="5">
    <location>
        <begin position="993"/>
        <end position="1019"/>
    </location>
</feature>
<dbReference type="PANTHER" id="PTHR12607:SF3">
    <property type="entry name" value="ADENOMATOUS POLYPOSIS COLI PROTEIN 2"/>
    <property type="match status" value="1"/>
</dbReference>
<dbReference type="GO" id="GO:0016342">
    <property type="term" value="C:catenin complex"/>
    <property type="evidence" value="ECO:0007669"/>
    <property type="project" value="Ensembl"/>
</dbReference>
<dbReference type="InterPro" id="IPR026818">
    <property type="entry name" value="Apc_fam"/>
</dbReference>
<gene>
    <name evidence="7" type="primary">APC2</name>
</gene>
<dbReference type="SUPFAM" id="SSF82931">
    <property type="entry name" value="Tumor suppressor gene product Apc"/>
    <property type="match status" value="1"/>
</dbReference>
<name>A0A8C6VB17_NAJNA</name>
<dbReference type="InterPro" id="IPR011989">
    <property type="entry name" value="ARM-like"/>
</dbReference>
<dbReference type="GO" id="GO:0005794">
    <property type="term" value="C:Golgi apparatus"/>
    <property type="evidence" value="ECO:0007669"/>
    <property type="project" value="Ensembl"/>
</dbReference>
<dbReference type="GO" id="GO:0031941">
    <property type="term" value="C:filamentous actin"/>
    <property type="evidence" value="ECO:0007669"/>
    <property type="project" value="Ensembl"/>
</dbReference>
<dbReference type="GO" id="GO:0001708">
    <property type="term" value="P:cell fate specification"/>
    <property type="evidence" value="ECO:0007669"/>
    <property type="project" value="TreeGrafter"/>
</dbReference>
<feature type="compositionally biased region" description="Basic and acidic residues" evidence="5">
    <location>
        <begin position="994"/>
        <end position="1008"/>
    </location>
</feature>
<accession>A0A8C6VB17</accession>
<dbReference type="InterPro" id="IPR041257">
    <property type="entry name" value="APC_rep"/>
</dbReference>
<feature type="region of interest" description="Disordered" evidence="5">
    <location>
        <begin position="1086"/>
        <end position="1110"/>
    </location>
</feature>
<dbReference type="GO" id="GO:0048471">
    <property type="term" value="C:perinuclear region of cytoplasm"/>
    <property type="evidence" value="ECO:0007669"/>
    <property type="project" value="Ensembl"/>
</dbReference>
<dbReference type="GO" id="GO:0030496">
    <property type="term" value="C:midbody"/>
    <property type="evidence" value="ECO:0007669"/>
    <property type="project" value="Ensembl"/>
</dbReference>
<feature type="compositionally biased region" description="Basic and acidic residues" evidence="5">
    <location>
        <begin position="652"/>
        <end position="669"/>
    </location>
</feature>
<feature type="compositionally biased region" description="Basic residues" evidence="5">
    <location>
        <begin position="1566"/>
        <end position="1575"/>
    </location>
</feature>
<dbReference type="OrthoDB" id="5918429at2759"/>
<keyword evidence="2" id="KW-0879">Wnt signaling pathway</keyword>
<dbReference type="GO" id="GO:0031258">
    <property type="term" value="C:lamellipodium membrane"/>
    <property type="evidence" value="ECO:0007669"/>
    <property type="project" value="Ensembl"/>
</dbReference>